<evidence type="ECO:0000313" key="9">
    <source>
        <dbReference type="EMBL" id="CAF1610935.1"/>
    </source>
</evidence>
<sequence length="176" mass="20783">MLLTIILLTIIICLLLTYVLILLNRYQYFKQRNIPTPPYRFFFGHLKTLWNAQLKSKQLQEWTKIYGKIYSLFEGSTPVYVVSDVNFLQEIFIKQFKNFNGRKLTLTPIHPTSPHASLLIAVGNKWKRQRHVINPTFTAAKLKQMSPLINDCVNAFMNQLPQYCESEEEFNIYKYI</sequence>
<dbReference type="GO" id="GO:0020037">
    <property type="term" value="F:heme binding"/>
    <property type="evidence" value="ECO:0007669"/>
    <property type="project" value="InterPro"/>
</dbReference>
<dbReference type="Pfam" id="PF00067">
    <property type="entry name" value="p450"/>
    <property type="match status" value="1"/>
</dbReference>
<keyword evidence="6" id="KW-0408">Iron</keyword>
<dbReference type="InterPro" id="IPR001128">
    <property type="entry name" value="Cyt_P450"/>
</dbReference>
<dbReference type="GO" id="GO:0005506">
    <property type="term" value="F:iron ion binding"/>
    <property type="evidence" value="ECO:0007669"/>
    <property type="project" value="InterPro"/>
</dbReference>
<dbReference type="Proteomes" id="UP000682733">
    <property type="component" value="Unassembled WGS sequence"/>
</dbReference>
<evidence type="ECO:0000256" key="3">
    <source>
        <dbReference type="ARBA" id="ARBA00022617"/>
    </source>
</evidence>
<evidence type="ECO:0000256" key="6">
    <source>
        <dbReference type="ARBA" id="ARBA00023004"/>
    </source>
</evidence>
<keyword evidence="8" id="KW-0812">Transmembrane</keyword>
<dbReference type="PANTHER" id="PTHR24292">
    <property type="entry name" value="CYTOCHROME P450"/>
    <property type="match status" value="1"/>
</dbReference>
<evidence type="ECO:0000256" key="1">
    <source>
        <dbReference type="ARBA" id="ARBA00001971"/>
    </source>
</evidence>
<dbReference type="EMBL" id="CAJNOK010053128">
    <property type="protein sequence ID" value="CAF1610935.1"/>
    <property type="molecule type" value="Genomic_DNA"/>
</dbReference>
<keyword evidence="7" id="KW-0503">Monooxygenase</keyword>
<evidence type="ECO:0000256" key="2">
    <source>
        <dbReference type="ARBA" id="ARBA00010617"/>
    </source>
</evidence>
<keyword evidence="5" id="KW-0560">Oxidoreductase</keyword>
<keyword evidence="8" id="KW-1133">Transmembrane helix</keyword>
<dbReference type="GO" id="GO:0004497">
    <property type="term" value="F:monooxygenase activity"/>
    <property type="evidence" value="ECO:0007669"/>
    <property type="project" value="UniProtKB-KW"/>
</dbReference>
<comment type="similarity">
    <text evidence="2">Belongs to the cytochrome P450 family.</text>
</comment>
<evidence type="ECO:0000256" key="5">
    <source>
        <dbReference type="ARBA" id="ARBA00023002"/>
    </source>
</evidence>
<dbReference type="PANTHER" id="PTHR24292:SF102">
    <property type="entry name" value="CYTOCHROME P450 FAMILY-RELATED"/>
    <property type="match status" value="1"/>
</dbReference>
<dbReference type="GO" id="GO:0016705">
    <property type="term" value="F:oxidoreductase activity, acting on paired donors, with incorporation or reduction of molecular oxygen"/>
    <property type="evidence" value="ECO:0007669"/>
    <property type="project" value="InterPro"/>
</dbReference>
<dbReference type="InterPro" id="IPR036396">
    <property type="entry name" value="Cyt_P450_sf"/>
</dbReference>
<dbReference type="EMBL" id="CAJOBA010077386">
    <property type="protein sequence ID" value="CAF4424483.1"/>
    <property type="molecule type" value="Genomic_DNA"/>
</dbReference>
<evidence type="ECO:0008006" key="12">
    <source>
        <dbReference type="Google" id="ProtNLM"/>
    </source>
</evidence>
<evidence type="ECO:0000256" key="8">
    <source>
        <dbReference type="SAM" id="Phobius"/>
    </source>
</evidence>
<name>A0A8S2W5A5_9BILA</name>
<reference evidence="10" key="1">
    <citation type="submission" date="2021-02" db="EMBL/GenBank/DDBJ databases">
        <authorList>
            <person name="Nowell W R."/>
        </authorList>
    </citation>
    <scope>NUCLEOTIDE SEQUENCE</scope>
</reference>
<gene>
    <name evidence="9" type="ORF">OVA965_LOCUS42644</name>
    <name evidence="10" type="ORF">TMI583_LOCUS44617</name>
</gene>
<keyword evidence="4" id="KW-0479">Metal-binding</keyword>
<organism evidence="10 11">
    <name type="scientific">Didymodactylos carnosus</name>
    <dbReference type="NCBI Taxonomy" id="1234261"/>
    <lineage>
        <taxon>Eukaryota</taxon>
        <taxon>Metazoa</taxon>
        <taxon>Spiralia</taxon>
        <taxon>Gnathifera</taxon>
        <taxon>Rotifera</taxon>
        <taxon>Eurotatoria</taxon>
        <taxon>Bdelloidea</taxon>
        <taxon>Philodinida</taxon>
        <taxon>Philodinidae</taxon>
        <taxon>Didymodactylos</taxon>
    </lineage>
</organism>
<evidence type="ECO:0000256" key="7">
    <source>
        <dbReference type="ARBA" id="ARBA00023033"/>
    </source>
</evidence>
<accession>A0A8S2W5A5</accession>
<protein>
    <recommendedName>
        <fullName evidence="12">Cytochrome P450</fullName>
    </recommendedName>
</protein>
<evidence type="ECO:0000256" key="4">
    <source>
        <dbReference type="ARBA" id="ARBA00022723"/>
    </source>
</evidence>
<dbReference type="Proteomes" id="UP000677228">
    <property type="component" value="Unassembled WGS sequence"/>
</dbReference>
<comment type="cofactor">
    <cofactor evidence="1">
        <name>heme</name>
        <dbReference type="ChEBI" id="CHEBI:30413"/>
    </cofactor>
</comment>
<evidence type="ECO:0000313" key="10">
    <source>
        <dbReference type="EMBL" id="CAF4424483.1"/>
    </source>
</evidence>
<dbReference type="Gene3D" id="1.10.630.10">
    <property type="entry name" value="Cytochrome P450"/>
    <property type="match status" value="1"/>
</dbReference>
<dbReference type="AlphaFoldDB" id="A0A8S2W5A5"/>
<keyword evidence="3" id="KW-0349">Heme</keyword>
<dbReference type="InterPro" id="IPR050476">
    <property type="entry name" value="Insect_CytP450_Detox"/>
</dbReference>
<keyword evidence="8" id="KW-0472">Membrane</keyword>
<proteinExistence type="inferred from homology"/>
<comment type="caution">
    <text evidence="10">The sequence shown here is derived from an EMBL/GenBank/DDBJ whole genome shotgun (WGS) entry which is preliminary data.</text>
</comment>
<evidence type="ECO:0000313" key="11">
    <source>
        <dbReference type="Proteomes" id="UP000682733"/>
    </source>
</evidence>
<feature type="transmembrane region" description="Helical" evidence="8">
    <location>
        <begin position="6"/>
        <end position="23"/>
    </location>
</feature>
<dbReference type="SUPFAM" id="SSF48264">
    <property type="entry name" value="Cytochrome P450"/>
    <property type="match status" value="1"/>
</dbReference>